<dbReference type="RefSeq" id="WP_014445841.1">
    <property type="nucleotide sequence ID" value="NC_017093.1"/>
</dbReference>
<evidence type="ECO:0000256" key="6">
    <source>
        <dbReference type="SAM" id="MobiDB-lite"/>
    </source>
</evidence>
<dbReference type="STRING" id="512565.AMIS_57330"/>
<keyword evidence="3" id="KW-0044">Antibiotic</keyword>
<evidence type="ECO:0000256" key="8">
    <source>
        <dbReference type="SAM" id="SignalP"/>
    </source>
</evidence>
<protein>
    <recommendedName>
        <fullName evidence="11">Neocarzinostatin family protein</fullName>
    </recommendedName>
</protein>
<evidence type="ECO:0000313" key="9">
    <source>
        <dbReference type="EMBL" id="BAL90953.1"/>
    </source>
</evidence>
<dbReference type="HOGENOM" id="CLU_1259222_0_0_11"/>
<dbReference type="eggNOG" id="ENOG5031W0N">
    <property type="taxonomic scope" value="Bacteria"/>
</dbReference>
<dbReference type="GO" id="GO:0003677">
    <property type="term" value="F:DNA binding"/>
    <property type="evidence" value="ECO:0007669"/>
    <property type="project" value="UniProtKB-KW"/>
</dbReference>
<keyword evidence="7" id="KW-1133">Transmembrane helix</keyword>
<feature type="signal peptide" evidence="8">
    <location>
        <begin position="1"/>
        <end position="25"/>
    </location>
</feature>
<dbReference type="PATRIC" id="fig|512565.3.peg.5730"/>
<dbReference type="InterPro" id="IPR027273">
    <property type="entry name" value="Neocarzinostatin-like"/>
</dbReference>
<dbReference type="InterPro" id="IPR010916">
    <property type="entry name" value="TonB_box_CS"/>
</dbReference>
<dbReference type="PROSITE" id="PS00430">
    <property type="entry name" value="TONB_DEPENDENT_REC_1"/>
    <property type="match status" value="1"/>
</dbReference>
<dbReference type="SUPFAM" id="SSF49319">
    <property type="entry name" value="Actinoxanthin-like"/>
    <property type="match status" value="1"/>
</dbReference>
<evidence type="ECO:0000256" key="3">
    <source>
        <dbReference type="ARBA" id="ARBA00023022"/>
    </source>
</evidence>
<accession>I0HD66</accession>
<evidence type="ECO:0000256" key="7">
    <source>
        <dbReference type="SAM" id="Phobius"/>
    </source>
</evidence>
<dbReference type="Proteomes" id="UP000007882">
    <property type="component" value="Chromosome"/>
</dbReference>
<dbReference type="GO" id="GO:0042742">
    <property type="term" value="P:defense response to bacterium"/>
    <property type="evidence" value="ECO:0007669"/>
    <property type="project" value="UniProtKB-KW"/>
</dbReference>
<dbReference type="KEGG" id="ams:AMIS_57330"/>
<reference evidence="9 10" key="1">
    <citation type="submission" date="2012-02" db="EMBL/GenBank/DDBJ databases">
        <title>Complete genome sequence of Actinoplanes missouriensis 431 (= NBRC 102363).</title>
        <authorList>
            <person name="Ohnishi Y."/>
            <person name="Ishikawa J."/>
            <person name="Sekine M."/>
            <person name="Hosoyama A."/>
            <person name="Harada T."/>
            <person name="Narita H."/>
            <person name="Hata T."/>
            <person name="Konno Y."/>
            <person name="Tutikane K."/>
            <person name="Fujita N."/>
            <person name="Horinouchi S."/>
            <person name="Hayakawa M."/>
        </authorList>
    </citation>
    <scope>NUCLEOTIDE SEQUENCE [LARGE SCALE GENOMIC DNA]</scope>
    <source>
        <strain evidence="10">ATCC 14538 / DSM 43046 / CBS 188.64 / JCM 3121 / NBRC 102363 / NCIMB 12654 / NRRL B-3342 / UNCC 431</strain>
    </source>
</reference>
<keyword evidence="7" id="KW-0812">Transmembrane</keyword>
<keyword evidence="7" id="KW-0472">Membrane</keyword>
<feature type="transmembrane region" description="Helical" evidence="7">
    <location>
        <begin position="187"/>
        <end position="210"/>
    </location>
</feature>
<evidence type="ECO:0008006" key="11">
    <source>
        <dbReference type="Google" id="ProtNLM"/>
    </source>
</evidence>
<organism evidence="9 10">
    <name type="scientific">Actinoplanes missouriensis (strain ATCC 14538 / DSM 43046 / CBS 188.64 / JCM 3121 / NBRC 102363 / NCIMB 12654 / NRRL B-3342 / UNCC 431)</name>
    <dbReference type="NCBI Taxonomy" id="512565"/>
    <lineage>
        <taxon>Bacteria</taxon>
        <taxon>Bacillati</taxon>
        <taxon>Actinomycetota</taxon>
        <taxon>Actinomycetes</taxon>
        <taxon>Micromonosporales</taxon>
        <taxon>Micromonosporaceae</taxon>
        <taxon>Actinoplanes</taxon>
    </lineage>
</organism>
<keyword evidence="2" id="KW-0929">Antimicrobial</keyword>
<feature type="region of interest" description="Disordered" evidence="6">
    <location>
        <begin position="160"/>
        <end position="181"/>
    </location>
</feature>
<evidence type="ECO:0000256" key="5">
    <source>
        <dbReference type="ARBA" id="ARBA00023157"/>
    </source>
</evidence>
<keyword evidence="5" id="KW-1015">Disulfide bond</keyword>
<gene>
    <name evidence="9" type="ordered locus">AMIS_57330</name>
</gene>
<proteinExistence type="inferred from homology"/>
<evidence type="ECO:0000256" key="4">
    <source>
        <dbReference type="ARBA" id="ARBA00023125"/>
    </source>
</evidence>
<keyword evidence="8" id="KW-0732">Signal</keyword>
<feature type="chain" id="PRO_5039404178" description="Neocarzinostatin family protein" evidence="8">
    <location>
        <begin position="26"/>
        <end position="219"/>
    </location>
</feature>
<evidence type="ECO:0000256" key="2">
    <source>
        <dbReference type="ARBA" id="ARBA00022529"/>
    </source>
</evidence>
<evidence type="ECO:0000256" key="1">
    <source>
        <dbReference type="ARBA" id="ARBA00010648"/>
    </source>
</evidence>
<keyword evidence="10" id="KW-1185">Reference proteome</keyword>
<dbReference type="AlphaFoldDB" id="I0HD66"/>
<dbReference type="EMBL" id="AP012319">
    <property type="protein sequence ID" value="BAL90953.1"/>
    <property type="molecule type" value="Genomic_DNA"/>
</dbReference>
<sequence>MLYRRLAAAAAAGLLCALSVGVTPAAAKATLKVSKTTGLKSGDSVTVSGTGFTKNLTDLALGQCVKNPKGPSDCNLAGGAVFAKTDGSGKTDTVTLKLATSFSGKECGSDGCVIAAQLLPSSHDAATVAANAVSVKIVFGSSGGTAKPVTSKSSAAAATTTAAAADDPDSDSDSGSALPKTGPGMEWATVVLIGTGLLLPGAGVLAMLPARRRRMAGFR</sequence>
<evidence type="ECO:0000313" key="10">
    <source>
        <dbReference type="Proteomes" id="UP000007882"/>
    </source>
</evidence>
<dbReference type="Gene3D" id="2.60.40.230">
    <property type="entry name" value="Neocarzinostatin-like"/>
    <property type="match status" value="1"/>
</dbReference>
<dbReference type="OrthoDB" id="3294823at2"/>
<comment type="similarity">
    <text evidence="1">Belongs to the neocarzinostatin family.</text>
</comment>
<keyword evidence="4" id="KW-0238">DNA-binding</keyword>
<name>I0HD66_ACTM4</name>
<dbReference type="InterPro" id="IPR002186">
    <property type="entry name" value="Neocarzinostatin_fam"/>
</dbReference>
<dbReference type="Pfam" id="PF00960">
    <property type="entry name" value="Neocarzinostat"/>
    <property type="match status" value="1"/>
</dbReference>